<proteinExistence type="predicted"/>
<dbReference type="RefSeq" id="WP_274039759.1">
    <property type="nucleotide sequence ID" value="NZ_JANCPR020000001.1"/>
</dbReference>
<comment type="caution">
    <text evidence="1">The sequence shown here is derived from an EMBL/GenBank/DDBJ whole genome shotgun (WGS) entry which is preliminary data.</text>
</comment>
<sequence length="47" mass="5031">MDNVTLNIEPDDVYETPLLAEAGDFTEHTQGANGWVAEGSGSRRPGI</sequence>
<reference evidence="1 2" key="1">
    <citation type="submission" date="2023-05" db="EMBL/GenBank/DDBJ databases">
        <title>Streptantibioticus silvisoli sp. nov., acidotolerant actinomycetes 1 from pine litter.</title>
        <authorList>
            <person name="Swiecimska M."/>
            <person name="Golinska P."/>
            <person name="Sangal V."/>
            <person name="Wachnowicz B."/>
            <person name="Goodfellow M."/>
        </authorList>
    </citation>
    <scope>NUCLEOTIDE SEQUENCE [LARGE SCALE GENOMIC DNA]</scope>
    <source>
        <strain evidence="1 2">DSM 42109</strain>
    </source>
</reference>
<evidence type="ECO:0000313" key="2">
    <source>
        <dbReference type="Proteomes" id="UP001214441"/>
    </source>
</evidence>
<name>A0ABT6ZNC2_9ACTN</name>
<keyword evidence="2" id="KW-1185">Reference proteome</keyword>
<dbReference type="NCBIfam" id="NF033521">
    <property type="entry name" value="lasso_leader_L3"/>
    <property type="match status" value="1"/>
</dbReference>
<accession>A0ABT6ZNC2</accession>
<dbReference type="Proteomes" id="UP001214441">
    <property type="component" value="Unassembled WGS sequence"/>
</dbReference>
<protein>
    <submittedName>
        <fullName evidence="1">Lasso RiPP family leader peptide-containing protein</fullName>
    </submittedName>
</protein>
<evidence type="ECO:0000313" key="1">
    <source>
        <dbReference type="EMBL" id="MDJ1130564.1"/>
    </source>
</evidence>
<gene>
    <name evidence="1" type="ORF">NMN56_001070</name>
</gene>
<organism evidence="1 2">
    <name type="scientific">Streptomyces iconiensis</name>
    <dbReference type="NCBI Taxonomy" id="1384038"/>
    <lineage>
        <taxon>Bacteria</taxon>
        <taxon>Bacillati</taxon>
        <taxon>Actinomycetota</taxon>
        <taxon>Actinomycetes</taxon>
        <taxon>Kitasatosporales</taxon>
        <taxon>Streptomycetaceae</taxon>
        <taxon>Streptomyces</taxon>
    </lineage>
</organism>
<dbReference type="EMBL" id="JANCPR020000001">
    <property type="protein sequence ID" value="MDJ1130564.1"/>
    <property type="molecule type" value="Genomic_DNA"/>
</dbReference>